<comment type="caution">
    <text evidence="5">The sequence shown here is derived from an EMBL/GenBank/DDBJ whole genome shotgun (WGS) entry which is preliminary data.</text>
</comment>
<comment type="catalytic activity">
    <reaction evidence="4">
        <text>N(6),N(6)-dimethyl-L-lysyl(36)-[histone H3] + 2 2-oxoglutarate + 2 O2 = L-lysyl(36)-[histone H3] + 2 formaldehyde + 2 succinate + 2 CO2</text>
        <dbReference type="Rhea" id="RHEA:42032"/>
        <dbReference type="Rhea" id="RHEA-COMP:9785"/>
        <dbReference type="Rhea" id="RHEA-COMP:9787"/>
        <dbReference type="ChEBI" id="CHEBI:15379"/>
        <dbReference type="ChEBI" id="CHEBI:16526"/>
        <dbReference type="ChEBI" id="CHEBI:16810"/>
        <dbReference type="ChEBI" id="CHEBI:16842"/>
        <dbReference type="ChEBI" id="CHEBI:29969"/>
        <dbReference type="ChEBI" id="CHEBI:30031"/>
        <dbReference type="ChEBI" id="CHEBI:61976"/>
        <dbReference type="EC" id="1.14.11.27"/>
    </reaction>
</comment>
<dbReference type="PANTHER" id="PTHR23123">
    <property type="entry name" value="PHD/F-BOX CONTAINING PROTEIN"/>
    <property type="match status" value="1"/>
</dbReference>
<dbReference type="EMBL" id="RBNI01003362">
    <property type="protein sequence ID" value="RUP48422.1"/>
    <property type="molecule type" value="Genomic_DNA"/>
</dbReference>
<evidence type="ECO:0000256" key="4">
    <source>
        <dbReference type="ARBA" id="ARBA00047915"/>
    </source>
</evidence>
<dbReference type="InterPro" id="IPR050690">
    <property type="entry name" value="JHDM1_Histone_Demethylase"/>
</dbReference>
<evidence type="ECO:0000313" key="5">
    <source>
        <dbReference type="EMBL" id="RUP48422.1"/>
    </source>
</evidence>
<accession>A0A433DC51</accession>
<protein>
    <recommendedName>
        <fullName evidence="2">[histone H3]-dimethyl-L-lysine(36) demethylase</fullName>
        <ecNumber evidence="2">1.14.11.27</ecNumber>
    </recommendedName>
</protein>
<reference evidence="5 6" key="1">
    <citation type="journal article" date="2018" name="New Phytol.">
        <title>Phylogenomics of Endogonaceae and evolution of mycorrhizas within Mucoromycota.</title>
        <authorList>
            <person name="Chang Y."/>
            <person name="Desiro A."/>
            <person name="Na H."/>
            <person name="Sandor L."/>
            <person name="Lipzen A."/>
            <person name="Clum A."/>
            <person name="Barry K."/>
            <person name="Grigoriev I.V."/>
            <person name="Martin F.M."/>
            <person name="Stajich J.E."/>
            <person name="Smith M.E."/>
            <person name="Bonito G."/>
            <person name="Spatafora J.W."/>
        </authorList>
    </citation>
    <scope>NUCLEOTIDE SEQUENCE [LARGE SCALE GENOMIC DNA]</scope>
    <source>
        <strain evidence="5 6">GMNB39</strain>
    </source>
</reference>
<dbReference type="OrthoDB" id="5876800at2759"/>
<evidence type="ECO:0000256" key="2">
    <source>
        <dbReference type="ARBA" id="ARBA00013246"/>
    </source>
</evidence>
<organism evidence="5 6">
    <name type="scientific">Jimgerdemannia flammicorona</name>
    <dbReference type="NCBI Taxonomy" id="994334"/>
    <lineage>
        <taxon>Eukaryota</taxon>
        <taxon>Fungi</taxon>
        <taxon>Fungi incertae sedis</taxon>
        <taxon>Mucoromycota</taxon>
        <taxon>Mucoromycotina</taxon>
        <taxon>Endogonomycetes</taxon>
        <taxon>Endogonales</taxon>
        <taxon>Endogonaceae</taxon>
        <taxon>Jimgerdemannia</taxon>
    </lineage>
</organism>
<keyword evidence="6" id="KW-1185">Reference proteome</keyword>
<evidence type="ECO:0000313" key="6">
    <source>
        <dbReference type="Proteomes" id="UP000268093"/>
    </source>
</evidence>
<comment type="cofactor">
    <cofactor evidence="1">
        <name>Fe(2+)</name>
        <dbReference type="ChEBI" id="CHEBI:29033"/>
    </cofactor>
</comment>
<proteinExistence type="predicted"/>
<gene>
    <name evidence="5" type="ORF">BC936DRAFT_144582</name>
</gene>
<dbReference type="EC" id="1.14.11.27" evidence="2"/>
<dbReference type="Gene3D" id="2.60.120.650">
    <property type="entry name" value="Cupin"/>
    <property type="match status" value="1"/>
</dbReference>
<keyword evidence="3" id="KW-0479">Metal-binding</keyword>
<dbReference type="Proteomes" id="UP000268093">
    <property type="component" value="Unassembled WGS sequence"/>
</dbReference>
<sequence>MSGTELARQIVRPRIVRLPLHSYSASSKKHPHLTVHPLRSLRRELDWADHMWPPELKKTEYPKVQLYCLMSVKDSYTDL</sequence>
<dbReference type="GO" id="GO:0046872">
    <property type="term" value="F:metal ion binding"/>
    <property type="evidence" value="ECO:0007669"/>
    <property type="project" value="UniProtKB-KW"/>
</dbReference>
<name>A0A433DC51_9FUNG</name>
<evidence type="ECO:0000256" key="3">
    <source>
        <dbReference type="ARBA" id="ARBA00022723"/>
    </source>
</evidence>
<evidence type="ECO:0000256" key="1">
    <source>
        <dbReference type="ARBA" id="ARBA00001954"/>
    </source>
</evidence>
<dbReference type="GO" id="GO:0140680">
    <property type="term" value="F:histone H3K36me/H3K36me2 demethylase activity"/>
    <property type="evidence" value="ECO:0007669"/>
    <property type="project" value="UniProtKB-EC"/>
</dbReference>
<dbReference type="AlphaFoldDB" id="A0A433DC51"/>